<dbReference type="InterPro" id="IPR032466">
    <property type="entry name" value="Metal_Hydrolase"/>
</dbReference>
<dbReference type="Pfam" id="PF01026">
    <property type="entry name" value="TatD_DNase"/>
    <property type="match status" value="1"/>
</dbReference>
<dbReference type="GO" id="GO:0005829">
    <property type="term" value="C:cytosol"/>
    <property type="evidence" value="ECO:0007669"/>
    <property type="project" value="TreeGrafter"/>
</dbReference>
<reference evidence="5 6" key="1">
    <citation type="submission" date="2017-04" db="EMBL/GenBank/DDBJ databases">
        <title>Draft genome sequence of Zooshikella ganghwensis VG4 isolated from Red Sea sediments.</title>
        <authorList>
            <person name="Rehman Z."/>
            <person name="Alam I."/>
            <person name="Kamau A."/>
            <person name="Bajic V."/>
            <person name="Leiknes T."/>
        </authorList>
    </citation>
    <scope>NUCLEOTIDE SEQUENCE [LARGE SCALE GENOMIC DNA]</scope>
    <source>
        <strain evidence="5 6">VG4</strain>
    </source>
</reference>
<dbReference type="PANTHER" id="PTHR46124:SF3">
    <property type="entry name" value="HYDROLASE"/>
    <property type="match status" value="1"/>
</dbReference>
<dbReference type="InterPro" id="IPR018228">
    <property type="entry name" value="DNase_TatD-rel_CS"/>
</dbReference>
<dbReference type="EMBL" id="NDXW01000001">
    <property type="protein sequence ID" value="RDH45692.1"/>
    <property type="molecule type" value="Genomic_DNA"/>
</dbReference>
<feature type="binding site" evidence="4">
    <location>
        <position position="24"/>
    </location>
    <ligand>
        <name>a divalent metal cation</name>
        <dbReference type="ChEBI" id="CHEBI:60240"/>
        <label>1</label>
    </ligand>
</feature>
<keyword evidence="3" id="KW-0378">Hydrolase</keyword>
<comment type="similarity">
    <text evidence="1">Belongs to the metallo-dependent hydrolases superfamily. TatD-type hydrolase family.</text>
</comment>
<dbReference type="PROSITE" id="PS01137">
    <property type="entry name" value="TATD_1"/>
    <property type="match status" value="1"/>
</dbReference>
<evidence type="ECO:0000256" key="4">
    <source>
        <dbReference type="PIRSR" id="PIRSR005902-1"/>
    </source>
</evidence>
<feature type="binding site" evidence="4">
    <location>
        <position position="176"/>
    </location>
    <ligand>
        <name>a divalent metal cation</name>
        <dbReference type="ChEBI" id="CHEBI:60240"/>
        <label>2</label>
    </ligand>
</feature>
<dbReference type="PROSITE" id="PS01091">
    <property type="entry name" value="TATD_3"/>
    <property type="match status" value="1"/>
</dbReference>
<dbReference type="PIRSF" id="PIRSF005902">
    <property type="entry name" value="DNase_TatD"/>
    <property type="match status" value="1"/>
</dbReference>
<evidence type="ECO:0000256" key="1">
    <source>
        <dbReference type="ARBA" id="ARBA00009275"/>
    </source>
</evidence>
<feature type="binding site" evidence="4">
    <location>
        <position position="152"/>
    </location>
    <ligand>
        <name>a divalent metal cation</name>
        <dbReference type="ChEBI" id="CHEBI:60240"/>
        <label>2</label>
    </ligand>
</feature>
<feature type="binding site" evidence="4">
    <location>
        <position position="226"/>
    </location>
    <ligand>
        <name>a divalent metal cation</name>
        <dbReference type="ChEBI" id="CHEBI:60240"/>
        <label>1</label>
    </ligand>
</feature>
<sequence>MSRLYCRISCQRSYPVVYFDSHCHLDFEAFDQDRTELLEQCAEQQVTSLFIPTITQANWAKLLGLLRLIPGQNTGATCVGGLGLHPYFLAQHMEQHLLELDSLLAQQHPGIVAVGEIGLDYMLKELDVDCQVHYFVEQVKLAEKHSLPVVMHARKSFDQLTKILQDHPVTKTGIIHAFAGSSQQAHRLIEMGYKLGFGGAVTFDRATKLRSLVKTLPVESLVLETDAPNMPPAFAPDERNSPLNIPKIASIIADIRGVAIEELAEACAQNSREAFGLL</sequence>
<feature type="binding site" evidence="4">
    <location>
        <position position="22"/>
    </location>
    <ligand>
        <name>a divalent metal cation</name>
        <dbReference type="ChEBI" id="CHEBI:60240"/>
        <label>1</label>
    </ligand>
</feature>
<proteinExistence type="inferred from homology"/>
<protein>
    <submittedName>
        <fullName evidence="5">TatD family deoxyribonuclease</fullName>
    </submittedName>
</protein>
<dbReference type="Proteomes" id="UP000257039">
    <property type="component" value="Unassembled WGS sequence"/>
</dbReference>
<dbReference type="SUPFAM" id="SSF51556">
    <property type="entry name" value="Metallo-dependent hydrolases"/>
    <property type="match status" value="1"/>
</dbReference>
<name>A0A4P9VTU5_9GAMM</name>
<dbReference type="AlphaFoldDB" id="A0A4P9VTU5"/>
<keyword evidence="6" id="KW-1185">Reference proteome</keyword>
<keyword evidence="2 4" id="KW-0479">Metal-binding</keyword>
<feature type="binding site" evidence="4">
    <location>
        <position position="116"/>
    </location>
    <ligand>
        <name>a divalent metal cation</name>
        <dbReference type="ChEBI" id="CHEBI:60240"/>
        <label>1</label>
    </ligand>
</feature>
<dbReference type="FunFam" id="3.20.20.140:FF:000005">
    <property type="entry name" value="TatD family hydrolase"/>
    <property type="match status" value="1"/>
</dbReference>
<evidence type="ECO:0000313" key="6">
    <source>
        <dbReference type="Proteomes" id="UP000257039"/>
    </source>
</evidence>
<gene>
    <name evidence="5" type="ORF">B9G39_20785</name>
</gene>
<organism evidence="5 6">
    <name type="scientific">Zooshikella ganghwensis</name>
    <dbReference type="NCBI Taxonomy" id="202772"/>
    <lineage>
        <taxon>Bacteria</taxon>
        <taxon>Pseudomonadati</taxon>
        <taxon>Pseudomonadota</taxon>
        <taxon>Gammaproteobacteria</taxon>
        <taxon>Oceanospirillales</taxon>
        <taxon>Zooshikellaceae</taxon>
        <taxon>Zooshikella</taxon>
    </lineage>
</organism>
<dbReference type="GO" id="GO:0046872">
    <property type="term" value="F:metal ion binding"/>
    <property type="evidence" value="ECO:0007669"/>
    <property type="project" value="UniProtKB-KW"/>
</dbReference>
<comment type="caution">
    <text evidence="5">The sequence shown here is derived from an EMBL/GenBank/DDBJ whole genome shotgun (WGS) entry which is preliminary data.</text>
</comment>
<dbReference type="CDD" id="cd01310">
    <property type="entry name" value="TatD_DNAse"/>
    <property type="match status" value="1"/>
</dbReference>
<dbReference type="Gene3D" id="3.20.20.140">
    <property type="entry name" value="Metal-dependent hydrolases"/>
    <property type="match status" value="1"/>
</dbReference>
<evidence type="ECO:0000313" key="5">
    <source>
        <dbReference type="EMBL" id="RDH45692.1"/>
    </source>
</evidence>
<dbReference type="PANTHER" id="PTHR46124">
    <property type="entry name" value="D-AMINOACYL-TRNA DEACYLASE"/>
    <property type="match status" value="1"/>
</dbReference>
<dbReference type="GO" id="GO:0016788">
    <property type="term" value="F:hydrolase activity, acting on ester bonds"/>
    <property type="evidence" value="ECO:0007669"/>
    <property type="project" value="InterPro"/>
</dbReference>
<evidence type="ECO:0000256" key="3">
    <source>
        <dbReference type="ARBA" id="ARBA00022801"/>
    </source>
</evidence>
<dbReference type="InterPro" id="IPR001130">
    <property type="entry name" value="TatD-like"/>
</dbReference>
<evidence type="ECO:0000256" key="2">
    <source>
        <dbReference type="ARBA" id="ARBA00022723"/>
    </source>
</evidence>
<accession>A0A4P9VTU5</accession>